<keyword evidence="1" id="KW-0812">Transmembrane</keyword>
<dbReference type="RefSeq" id="WP_007418262.1">
    <property type="nucleotide sequence ID" value="NZ_ABOX02000059.1"/>
</dbReference>
<accession>B9XR27</accession>
<feature type="transmembrane region" description="Helical" evidence="1">
    <location>
        <begin position="119"/>
        <end position="144"/>
    </location>
</feature>
<organism evidence="2 3">
    <name type="scientific">Pedosphaera parvula (strain Ellin514)</name>
    <dbReference type="NCBI Taxonomy" id="320771"/>
    <lineage>
        <taxon>Bacteria</taxon>
        <taxon>Pseudomonadati</taxon>
        <taxon>Verrucomicrobiota</taxon>
        <taxon>Pedosphaerae</taxon>
        <taxon>Pedosphaerales</taxon>
        <taxon>Pedosphaeraceae</taxon>
        <taxon>Pedosphaera</taxon>
    </lineage>
</organism>
<gene>
    <name evidence="2" type="ORF">Cflav_PD0785</name>
</gene>
<protein>
    <submittedName>
        <fullName evidence="2">Uncharacterized protein</fullName>
    </submittedName>
</protein>
<dbReference type="EMBL" id="ABOX02000059">
    <property type="protein sequence ID" value="EEF57723.1"/>
    <property type="molecule type" value="Genomic_DNA"/>
</dbReference>
<proteinExistence type="predicted"/>
<evidence type="ECO:0000256" key="1">
    <source>
        <dbReference type="SAM" id="Phobius"/>
    </source>
</evidence>
<dbReference type="Proteomes" id="UP000003688">
    <property type="component" value="Unassembled WGS sequence"/>
</dbReference>
<reference evidence="2 3" key="1">
    <citation type="journal article" date="2011" name="J. Bacteriol.">
        <title>Genome sequence of 'Pedosphaera parvula' Ellin514, an aerobic Verrucomicrobial isolate from pasture soil.</title>
        <authorList>
            <person name="Kant R."/>
            <person name="van Passel M.W."/>
            <person name="Sangwan P."/>
            <person name="Palva A."/>
            <person name="Lucas S."/>
            <person name="Copeland A."/>
            <person name="Lapidus A."/>
            <person name="Glavina Del Rio T."/>
            <person name="Dalin E."/>
            <person name="Tice H."/>
            <person name="Bruce D."/>
            <person name="Goodwin L."/>
            <person name="Pitluck S."/>
            <person name="Chertkov O."/>
            <person name="Larimer F.W."/>
            <person name="Land M.L."/>
            <person name="Hauser L."/>
            <person name="Brettin T.S."/>
            <person name="Detter J.C."/>
            <person name="Han S."/>
            <person name="de Vos W.M."/>
            <person name="Janssen P.H."/>
            <person name="Smidt H."/>
        </authorList>
    </citation>
    <scope>NUCLEOTIDE SEQUENCE [LARGE SCALE GENOMIC DNA]</scope>
    <source>
        <strain evidence="2 3">Ellin514</strain>
    </source>
</reference>
<dbReference type="AlphaFoldDB" id="B9XR27"/>
<dbReference type="STRING" id="320771.Cflav_PD0785"/>
<keyword evidence="1" id="KW-1133">Transmembrane helix</keyword>
<name>B9XR27_PEDPL</name>
<keyword evidence="1" id="KW-0472">Membrane</keyword>
<feature type="transmembrane region" description="Helical" evidence="1">
    <location>
        <begin position="36"/>
        <end position="55"/>
    </location>
</feature>
<keyword evidence="3" id="KW-1185">Reference proteome</keyword>
<comment type="caution">
    <text evidence="2">The sequence shown here is derived from an EMBL/GenBank/DDBJ whole genome shotgun (WGS) entry which is preliminary data.</text>
</comment>
<dbReference type="OrthoDB" id="9152852at2"/>
<sequence>MSDVEKQSTYDQETFERYKAIRNEIAREDNVMSSRLNWFTGSQAFLLTALTIGHRGNTPFPTPGNDFLFPLVPITGACFCLLSFVGILAAWVAIRRWRGLLRPMTREADYLPTIGKDQLLLYSGWIGPILMPMVFFGAWAYLLIKGYSYT</sequence>
<evidence type="ECO:0000313" key="2">
    <source>
        <dbReference type="EMBL" id="EEF57723.1"/>
    </source>
</evidence>
<evidence type="ECO:0000313" key="3">
    <source>
        <dbReference type="Proteomes" id="UP000003688"/>
    </source>
</evidence>
<feature type="transmembrane region" description="Helical" evidence="1">
    <location>
        <begin position="67"/>
        <end position="94"/>
    </location>
</feature>